<sequence length="102" mass="10833">MAPLPNRRSPCPVSRGAGVGGGGDRWARFFRHGDLAPAAQSAKPTVTHPRSDTEGSSAAREASSRQPPLRMPMLSDQSAAHGYRFVRCPSVRCRGCQGCDAV</sequence>
<feature type="region of interest" description="Disordered" evidence="1">
    <location>
        <begin position="1"/>
        <end position="73"/>
    </location>
</feature>
<proteinExistence type="predicted"/>
<dbReference type="Proteomes" id="UP001221898">
    <property type="component" value="Unassembled WGS sequence"/>
</dbReference>
<comment type="caution">
    <text evidence="2">The sequence shown here is derived from an EMBL/GenBank/DDBJ whole genome shotgun (WGS) entry which is preliminary data.</text>
</comment>
<evidence type="ECO:0000256" key="1">
    <source>
        <dbReference type="SAM" id="MobiDB-lite"/>
    </source>
</evidence>
<protein>
    <submittedName>
        <fullName evidence="2">Uncharacterized protein</fullName>
    </submittedName>
</protein>
<reference evidence="2" key="1">
    <citation type="journal article" date="2023" name="Science">
        <title>Genome structures resolve the early diversification of teleost fishes.</title>
        <authorList>
            <person name="Parey E."/>
            <person name="Louis A."/>
            <person name="Montfort J."/>
            <person name="Bouchez O."/>
            <person name="Roques C."/>
            <person name="Iampietro C."/>
            <person name="Lluch J."/>
            <person name="Castinel A."/>
            <person name="Donnadieu C."/>
            <person name="Desvignes T."/>
            <person name="Floi Bucao C."/>
            <person name="Jouanno E."/>
            <person name="Wen M."/>
            <person name="Mejri S."/>
            <person name="Dirks R."/>
            <person name="Jansen H."/>
            <person name="Henkel C."/>
            <person name="Chen W.J."/>
            <person name="Zahm M."/>
            <person name="Cabau C."/>
            <person name="Klopp C."/>
            <person name="Thompson A.W."/>
            <person name="Robinson-Rechavi M."/>
            <person name="Braasch I."/>
            <person name="Lecointre G."/>
            <person name="Bobe J."/>
            <person name="Postlethwait J.H."/>
            <person name="Berthelot C."/>
            <person name="Roest Crollius H."/>
            <person name="Guiguen Y."/>
        </authorList>
    </citation>
    <scope>NUCLEOTIDE SEQUENCE</scope>
    <source>
        <strain evidence="2">NC1722</strain>
    </source>
</reference>
<organism evidence="2 3">
    <name type="scientific">Aldrovandia affinis</name>
    <dbReference type="NCBI Taxonomy" id="143900"/>
    <lineage>
        <taxon>Eukaryota</taxon>
        <taxon>Metazoa</taxon>
        <taxon>Chordata</taxon>
        <taxon>Craniata</taxon>
        <taxon>Vertebrata</taxon>
        <taxon>Euteleostomi</taxon>
        <taxon>Actinopterygii</taxon>
        <taxon>Neopterygii</taxon>
        <taxon>Teleostei</taxon>
        <taxon>Notacanthiformes</taxon>
        <taxon>Halosauridae</taxon>
        <taxon>Aldrovandia</taxon>
    </lineage>
</organism>
<dbReference type="AlphaFoldDB" id="A0AAD7WFQ5"/>
<keyword evidence="3" id="KW-1185">Reference proteome</keyword>
<feature type="compositionally biased region" description="Low complexity" evidence="1">
    <location>
        <begin position="56"/>
        <end position="65"/>
    </location>
</feature>
<accession>A0AAD7WFQ5</accession>
<gene>
    <name evidence="2" type="ORF">AAFF_G00048720</name>
</gene>
<dbReference type="EMBL" id="JAINUG010000128">
    <property type="protein sequence ID" value="KAJ8394289.1"/>
    <property type="molecule type" value="Genomic_DNA"/>
</dbReference>
<feature type="compositionally biased region" description="Basic and acidic residues" evidence="1">
    <location>
        <begin position="25"/>
        <end position="34"/>
    </location>
</feature>
<evidence type="ECO:0000313" key="3">
    <source>
        <dbReference type="Proteomes" id="UP001221898"/>
    </source>
</evidence>
<name>A0AAD7WFQ5_9TELE</name>
<evidence type="ECO:0000313" key="2">
    <source>
        <dbReference type="EMBL" id="KAJ8394289.1"/>
    </source>
</evidence>